<keyword evidence="3" id="KW-1185">Reference proteome</keyword>
<name>A0AAD7S0S2_9TELE</name>
<evidence type="ECO:0000313" key="2">
    <source>
        <dbReference type="EMBL" id="KAJ8393652.1"/>
    </source>
</evidence>
<dbReference type="AlphaFoldDB" id="A0AAD7S0S2"/>
<feature type="region of interest" description="Disordered" evidence="1">
    <location>
        <begin position="1"/>
        <end position="20"/>
    </location>
</feature>
<protein>
    <submittedName>
        <fullName evidence="2">Uncharacterized protein</fullName>
    </submittedName>
</protein>
<feature type="region of interest" description="Disordered" evidence="1">
    <location>
        <begin position="91"/>
        <end position="172"/>
    </location>
</feature>
<proteinExistence type="predicted"/>
<dbReference type="EMBL" id="JAINUG010000135">
    <property type="protein sequence ID" value="KAJ8393652.1"/>
    <property type="molecule type" value="Genomic_DNA"/>
</dbReference>
<reference evidence="2" key="1">
    <citation type="journal article" date="2023" name="Science">
        <title>Genome structures resolve the early diversification of teleost fishes.</title>
        <authorList>
            <person name="Parey E."/>
            <person name="Louis A."/>
            <person name="Montfort J."/>
            <person name="Bouchez O."/>
            <person name="Roques C."/>
            <person name="Iampietro C."/>
            <person name="Lluch J."/>
            <person name="Castinel A."/>
            <person name="Donnadieu C."/>
            <person name="Desvignes T."/>
            <person name="Floi Bucao C."/>
            <person name="Jouanno E."/>
            <person name="Wen M."/>
            <person name="Mejri S."/>
            <person name="Dirks R."/>
            <person name="Jansen H."/>
            <person name="Henkel C."/>
            <person name="Chen W.J."/>
            <person name="Zahm M."/>
            <person name="Cabau C."/>
            <person name="Klopp C."/>
            <person name="Thompson A.W."/>
            <person name="Robinson-Rechavi M."/>
            <person name="Braasch I."/>
            <person name="Lecointre G."/>
            <person name="Bobe J."/>
            <person name="Postlethwait J.H."/>
            <person name="Berthelot C."/>
            <person name="Roest Crollius H."/>
            <person name="Guiguen Y."/>
        </authorList>
    </citation>
    <scope>NUCLEOTIDE SEQUENCE</scope>
    <source>
        <strain evidence="2">NC1722</strain>
    </source>
</reference>
<feature type="compositionally biased region" description="Basic and acidic residues" evidence="1">
    <location>
        <begin position="150"/>
        <end position="159"/>
    </location>
</feature>
<evidence type="ECO:0000256" key="1">
    <source>
        <dbReference type="SAM" id="MobiDB-lite"/>
    </source>
</evidence>
<organism evidence="2 3">
    <name type="scientific">Aldrovandia affinis</name>
    <dbReference type="NCBI Taxonomy" id="143900"/>
    <lineage>
        <taxon>Eukaryota</taxon>
        <taxon>Metazoa</taxon>
        <taxon>Chordata</taxon>
        <taxon>Craniata</taxon>
        <taxon>Vertebrata</taxon>
        <taxon>Euteleostomi</taxon>
        <taxon>Actinopterygii</taxon>
        <taxon>Neopterygii</taxon>
        <taxon>Teleostei</taxon>
        <taxon>Notacanthiformes</taxon>
        <taxon>Halosauridae</taxon>
        <taxon>Aldrovandia</taxon>
    </lineage>
</organism>
<gene>
    <name evidence="2" type="ORF">AAFF_G00058710</name>
</gene>
<evidence type="ECO:0000313" key="3">
    <source>
        <dbReference type="Proteomes" id="UP001221898"/>
    </source>
</evidence>
<sequence length="172" mass="18696">MEEPQNNAKHTAEGRSRRCGFKTEGALAPCTPVQPSPGNHPAAKLLPLTSRRAPAEPRAETGPHVRASRVCLLRKQGVRYFRQQEHKSVGLSCRFPGESHGGGVRTGASPGPVERPNLRRARRRGSPRGARFQNATADFWACSEAPPPEGPERSARPEDAVNPALLMSVINR</sequence>
<accession>A0AAD7S0S2</accession>
<comment type="caution">
    <text evidence="2">The sequence shown here is derived from an EMBL/GenBank/DDBJ whole genome shotgun (WGS) entry which is preliminary data.</text>
</comment>
<dbReference type="Proteomes" id="UP001221898">
    <property type="component" value="Unassembled WGS sequence"/>
</dbReference>